<proteinExistence type="predicted"/>
<sequence>MAISSVEASTPRDAPVYLSTSIFFGQWCRIRYDHRGPEEVQHRTPPVGSSAHREPVTSALLEARSQTLLVGLVDAPAQHEWSTVIRGDFDLIVRGPDSTS</sequence>
<organism evidence="1 2">
    <name type="scientific">Curtobacterium caseinilyticum</name>
    <dbReference type="NCBI Taxonomy" id="3055137"/>
    <lineage>
        <taxon>Bacteria</taxon>
        <taxon>Bacillati</taxon>
        <taxon>Actinomycetota</taxon>
        <taxon>Actinomycetes</taxon>
        <taxon>Micrococcales</taxon>
        <taxon>Microbacteriaceae</taxon>
        <taxon>Curtobacterium</taxon>
    </lineage>
</organism>
<name>A0ABT7TQK3_9MICO</name>
<dbReference type="RefSeq" id="WP_289473619.1">
    <property type="nucleotide sequence ID" value="NZ_JAUCMN010000005.1"/>
</dbReference>
<reference evidence="1 2" key="1">
    <citation type="submission" date="2023-06" db="EMBL/GenBank/DDBJ databases">
        <authorList>
            <person name="Feng G."/>
            <person name="Li J."/>
            <person name="Zhu H."/>
        </authorList>
    </citation>
    <scope>NUCLEOTIDE SEQUENCE [LARGE SCALE GENOMIC DNA]</scope>
    <source>
        <strain evidence="1 2">RHCKG28</strain>
    </source>
</reference>
<gene>
    <name evidence="1" type="ORF">QUG93_09285</name>
</gene>
<protein>
    <submittedName>
        <fullName evidence="1">Uncharacterized protein</fullName>
    </submittedName>
</protein>
<accession>A0ABT7TQK3</accession>
<evidence type="ECO:0000313" key="2">
    <source>
        <dbReference type="Proteomes" id="UP001236404"/>
    </source>
</evidence>
<comment type="caution">
    <text evidence="1">The sequence shown here is derived from an EMBL/GenBank/DDBJ whole genome shotgun (WGS) entry which is preliminary data.</text>
</comment>
<dbReference type="Proteomes" id="UP001236404">
    <property type="component" value="Unassembled WGS sequence"/>
</dbReference>
<evidence type="ECO:0000313" key="1">
    <source>
        <dbReference type="EMBL" id="MDM7891877.1"/>
    </source>
</evidence>
<dbReference type="EMBL" id="JAUCMN010000005">
    <property type="protein sequence ID" value="MDM7891877.1"/>
    <property type="molecule type" value="Genomic_DNA"/>
</dbReference>
<keyword evidence="2" id="KW-1185">Reference proteome</keyword>